<dbReference type="InterPro" id="IPR049734">
    <property type="entry name" value="NudC-like_C"/>
</dbReference>
<dbReference type="InterPro" id="IPR000086">
    <property type="entry name" value="NUDIX_hydrolase_dom"/>
</dbReference>
<evidence type="ECO:0000313" key="12">
    <source>
        <dbReference type="Proteomes" id="UP001230685"/>
    </source>
</evidence>
<dbReference type="Pfam" id="PF00293">
    <property type="entry name" value="NUDIX"/>
    <property type="match status" value="1"/>
</dbReference>
<name>A0ABT9EJZ1_9SPHN</name>
<evidence type="ECO:0000256" key="6">
    <source>
        <dbReference type="ARBA" id="ARBA00022801"/>
    </source>
</evidence>
<dbReference type="InterPro" id="IPR020084">
    <property type="entry name" value="NUDIX_hydrolase_CS"/>
</dbReference>
<evidence type="ECO:0000256" key="4">
    <source>
        <dbReference type="ARBA" id="ARBA00012381"/>
    </source>
</evidence>
<evidence type="ECO:0000256" key="3">
    <source>
        <dbReference type="ARBA" id="ARBA00009595"/>
    </source>
</evidence>
<evidence type="ECO:0000256" key="2">
    <source>
        <dbReference type="ARBA" id="ARBA00001947"/>
    </source>
</evidence>
<comment type="cofactor">
    <cofactor evidence="1">
        <name>Mg(2+)</name>
        <dbReference type="ChEBI" id="CHEBI:18420"/>
    </cofactor>
</comment>
<dbReference type="InterPro" id="IPR015376">
    <property type="entry name" value="Znr_NADH_PPase"/>
</dbReference>
<dbReference type="CDD" id="cd03429">
    <property type="entry name" value="NUDIX_NADH_pyrophosphatase_Nudt13"/>
    <property type="match status" value="1"/>
</dbReference>
<evidence type="ECO:0000256" key="9">
    <source>
        <dbReference type="ARBA" id="ARBA00023679"/>
    </source>
</evidence>
<comment type="catalytic activity">
    <reaction evidence="9">
        <text>a 5'-end NAD(+)-phospho-ribonucleoside in mRNA + H2O = a 5'-end phospho-adenosine-phospho-ribonucleoside in mRNA + beta-nicotinamide D-ribonucleotide + 2 H(+)</text>
        <dbReference type="Rhea" id="RHEA:60876"/>
        <dbReference type="Rhea" id="RHEA-COMP:15698"/>
        <dbReference type="Rhea" id="RHEA-COMP:15719"/>
        <dbReference type="ChEBI" id="CHEBI:14649"/>
        <dbReference type="ChEBI" id="CHEBI:15377"/>
        <dbReference type="ChEBI" id="CHEBI:15378"/>
        <dbReference type="ChEBI" id="CHEBI:144029"/>
        <dbReference type="ChEBI" id="CHEBI:144051"/>
    </reaction>
    <physiologicalReaction direction="left-to-right" evidence="9">
        <dbReference type="Rhea" id="RHEA:60877"/>
    </physiologicalReaction>
</comment>
<reference evidence="11 12" key="1">
    <citation type="submission" date="2023-07" db="EMBL/GenBank/DDBJ databases">
        <authorList>
            <person name="Kim M.K."/>
        </authorList>
    </citation>
    <scope>NUCLEOTIDE SEQUENCE [LARGE SCALE GENOMIC DNA]</scope>
    <source>
        <strain evidence="11 12">KR1UV-12</strain>
    </source>
</reference>
<evidence type="ECO:0000256" key="1">
    <source>
        <dbReference type="ARBA" id="ARBA00001946"/>
    </source>
</evidence>
<evidence type="ECO:0000256" key="5">
    <source>
        <dbReference type="ARBA" id="ARBA00022723"/>
    </source>
</evidence>
<dbReference type="EMBL" id="JAUUDS010000003">
    <property type="protein sequence ID" value="MDP1027295.1"/>
    <property type="molecule type" value="Genomic_DNA"/>
</dbReference>
<dbReference type="InterPro" id="IPR050241">
    <property type="entry name" value="NAD-cap_RNA_hydrolase_NudC"/>
</dbReference>
<dbReference type="PANTHER" id="PTHR42904:SF6">
    <property type="entry name" value="NAD-CAPPED RNA HYDROLASE NUDT12"/>
    <property type="match status" value="1"/>
</dbReference>
<keyword evidence="12" id="KW-1185">Reference proteome</keyword>
<dbReference type="Proteomes" id="UP001230685">
    <property type="component" value="Unassembled WGS sequence"/>
</dbReference>
<evidence type="ECO:0000313" key="11">
    <source>
        <dbReference type="EMBL" id="MDP1027295.1"/>
    </source>
</evidence>
<dbReference type="GO" id="GO:0016787">
    <property type="term" value="F:hydrolase activity"/>
    <property type="evidence" value="ECO:0007669"/>
    <property type="project" value="UniProtKB-KW"/>
</dbReference>
<gene>
    <name evidence="11" type="primary">nudC</name>
    <name evidence="11" type="ORF">Q5H91_08730</name>
</gene>
<dbReference type="SUPFAM" id="SSF55811">
    <property type="entry name" value="Nudix"/>
    <property type="match status" value="1"/>
</dbReference>
<evidence type="ECO:0000256" key="8">
    <source>
        <dbReference type="ARBA" id="ARBA00023027"/>
    </source>
</evidence>
<proteinExistence type="inferred from homology"/>
<dbReference type="EC" id="3.6.1.22" evidence="4"/>
<dbReference type="Pfam" id="PF09297">
    <property type="entry name" value="Zn_ribbon_NUD"/>
    <property type="match status" value="1"/>
</dbReference>
<accession>A0ABT9EJZ1</accession>
<dbReference type="InterPro" id="IPR015797">
    <property type="entry name" value="NUDIX_hydrolase-like_dom_sf"/>
</dbReference>
<dbReference type="Gene3D" id="3.90.79.10">
    <property type="entry name" value="Nucleoside Triphosphate Pyrophosphohydrolase"/>
    <property type="match status" value="1"/>
</dbReference>
<dbReference type="PROSITE" id="PS51462">
    <property type="entry name" value="NUDIX"/>
    <property type="match status" value="1"/>
</dbReference>
<comment type="cofactor">
    <cofactor evidence="2">
        <name>Zn(2+)</name>
        <dbReference type="ChEBI" id="CHEBI:29105"/>
    </cofactor>
</comment>
<dbReference type="NCBIfam" id="NF001299">
    <property type="entry name" value="PRK00241.1"/>
    <property type="match status" value="1"/>
</dbReference>
<comment type="caution">
    <text evidence="11">The sequence shown here is derived from an EMBL/GenBank/DDBJ whole genome shotgun (WGS) entry which is preliminary data.</text>
</comment>
<dbReference type="Gene3D" id="3.90.79.20">
    <property type="match status" value="1"/>
</dbReference>
<feature type="domain" description="Nudix hydrolase" evidence="10">
    <location>
        <begin position="155"/>
        <end position="279"/>
    </location>
</feature>
<sequence>MSGTTIGFTGGRLDRADRLRHDPEALAAALSGARMLLLDGLTPQVTGEGLLAWGDYADAPPGAEPVLLGMDGGRAHVAALLPASGRGDVPAIRSPALMAVLSGLQPGEAATYAAARSLLDWHARHGFCANCGQATAPFRAGWGRRCAACGTEHFPRVDPVVIMIAEHDGRALLGRGKGWPEGRYSALAGFVEPAEAIEEAVAREIAEEAGVHVTGVRYIASQPWPFPSQLMIACIATADSDTLTVDTNELEDAMWVTRDEVRAVLAGEPGPFLAPPPYAIARTLLGVWAG</sequence>
<comment type="similarity">
    <text evidence="3">Belongs to the Nudix hydrolase family. NudC subfamily.</text>
</comment>
<keyword evidence="8" id="KW-0520">NAD</keyword>
<protein>
    <recommendedName>
        <fullName evidence="4">NAD(+) diphosphatase</fullName>
        <ecNumber evidence="4">3.6.1.22</ecNumber>
    </recommendedName>
</protein>
<evidence type="ECO:0000259" key="10">
    <source>
        <dbReference type="PROSITE" id="PS51462"/>
    </source>
</evidence>
<evidence type="ECO:0000256" key="7">
    <source>
        <dbReference type="ARBA" id="ARBA00022842"/>
    </source>
</evidence>
<dbReference type="RefSeq" id="WP_305173005.1">
    <property type="nucleotide sequence ID" value="NZ_JAUUDS010000003.1"/>
</dbReference>
<organism evidence="11 12">
    <name type="scientific">Sphingomonas aurea</name>
    <dbReference type="NCBI Taxonomy" id="3063994"/>
    <lineage>
        <taxon>Bacteria</taxon>
        <taxon>Pseudomonadati</taxon>
        <taxon>Pseudomonadota</taxon>
        <taxon>Alphaproteobacteria</taxon>
        <taxon>Sphingomonadales</taxon>
        <taxon>Sphingomonadaceae</taxon>
        <taxon>Sphingomonas</taxon>
    </lineage>
</organism>
<keyword evidence="5" id="KW-0479">Metal-binding</keyword>
<keyword evidence="6 11" id="KW-0378">Hydrolase</keyword>
<keyword evidence="7" id="KW-0460">Magnesium</keyword>
<dbReference type="PANTHER" id="PTHR42904">
    <property type="entry name" value="NUDIX HYDROLASE, NUDC SUBFAMILY"/>
    <property type="match status" value="1"/>
</dbReference>
<dbReference type="PROSITE" id="PS00893">
    <property type="entry name" value="NUDIX_BOX"/>
    <property type="match status" value="1"/>
</dbReference>